<name>A0AAE3M563_9BACT</name>
<organism evidence="2 3">
    <name type="scientific">Plebeiibacterium sediminum</name>
    <dbReference type="NCBI Taxonomy" id="2992112"/>
    <lineage>
        <taxon>Bacteria</taxon>
        <taxon>Pseudomonadati</taxon>
        <taxon>Bacteroidota</taxon>
        <taxon>Bacteroidia</taxon>
        <taxon>Marinilabiliales</taxon>
        <taxon>Marinilabiliaceae</taxon>
        <taxon>Plebeiibacterium</taxon>
    </lineage>
</organism>
<dbReference type="EMBL" id="JAPDPJ010000029">
    <property type="protein sequence ID" value="MCW3787402.1"/>
    <property type="molecule type" value="Genomic_DNA"/>
</dbReference>
<feature type="compositionally biased region" description="Basic residues" evidence="1">
    <location>
        <begin position="347"/>
        <end position="357"/>
    </location>
</feature>
<gene>
    <name evidence="2" type="ORF">OM075_13060</name>
</gene>
<evidence type="ECO:0000256" key="1">
    <source>
        <dbReference type="SAM" id="MobiDB-lite"/>
    </source>
</evidence>
<sequence length="357" mass="40551">MMSGILKHTFLSVALLFVFVQLRAQDPHFSQFYANPLYMSPSLAGSTDGGRLVANYRNQWPGVNTAYKTYAVSFDNFFHTINSGIGLMLYQDVAGSAGLTTSQFGFQYSYNLVLNDEWQVIPGLQFTYGNKSIDFSKLNFGDEMIGTGGSGSWQRLNNEKANYIDFASSVFLYSSKYWFGLTVDHLAQPNYTFLNEEMKMSLKYVLFGGMNIWTERSRTKGVSRSFSFSYRFQHQLKNTQTDLGVYWHNDPLEIGVWYRGVPFISTDRASNVNQDAIVALLSYNYGPFRIGYSYDVSISGLGWNAQGAHELSLIFEFNQRGSLRMNGKRPALPCSETANPLSSTSRSKYKRSRRRIF</sequence>
<keyword evidence="3" id="KW-1185">Reference proteome</keyword>
<proteinExistence type="predicted"/>
<reference evidence="2" key="1">
    <citation type="submission" date="2022-10" db="EMBL/GenBank/DDBJ databases">
        <authorList>
            <person name="Yu W.X."/>
        </authorList>
    </citation>
    <scope>NUCLEOTIDE SEQUENCE</scope>
    <source>
        <strain evidence="2">AAT</strain>
    </source>
</reference>
<evidence type="ECO:0000313" key="2">
    <source>
        <dbReference type="EMBL" id="MCW3787402.1"/>
    </source>
</evidence>
<comment type="caution">
    <text evidence="2">The sequence shown here is derived from an EMBL/GenBank/DDBJ whole genome shotgun (WGS) entry which is preliminary data.</text>
</comment>
<feature type="region of interest" description="Disordered" evidence="1">
    <location>
        <begin position="328"/>
        <end position="357"/>
    </location>
</feature>
<dbReference type="NCBIfam" id="TIGR03519">
    <property type="entry name" value="T9SS_PorP_fam"/>
    <property type="match status" value="1"/>
</dbReference>
<evidence type="ECO:0000313" key="3">
    <source>
        <dbReference type="Proteomes" id="UP001209229"/>
    </source>
</evidence>
<dbReference type="InterPro" id="IPR019861">
    <property type="entry name" value="PorP/SprF_Bacteroidetes"/>
</dbReference>
<dbReference type="RefSeq" id="WP_301190967.1">
    <property type="nucleotide sequence ID" value="NZ_JAPDPJ010000029.1"/>
</dbReference>
<dbReference type="AlphaFoldDB" id="A0AAE3M563"/>
<dbReference type="Pfam" id="PF11751">
    <property type="entry name" value="PorP_SprF"/>
    <property type="match status" value="1"/>
</dbReference>
<accession>A0AAE3M563</accession>
<protein>
    <submittedName>
        <fullName evidence="2">PorP/SprF family type IX secretion system membrane protein</fullName>
    </submittedName>
</protein>
<dbReference type="Proteomes" id="UP001209229">
    <property type="component" value="Unassembled WGS sequence"/>
</dbReference>